<gene>
    <name evidence="1" type="ORF">B4102_3385</name>
</gene>
<dbReference type="AlphaFoldDB" id="A0A150KTL4"/>
<reference evidence="1 2" key="1">
    <citation type="submission" date="2016-01" db="EMBL/GenBank/DDBJ databases">
        <title>Genome Sequences of Twelve Sporeforming Bacillus Species Isolated from Foods.</title>
        <authorList>
            <person name="Berendsen E.M."/>
            <person name="Wells-Bennik M.H."/>
            <person name="Krawcyk A.O."/>
            <person name="De Jong A."/>
            <person name="Holsappel S."/>
            <person name="Eijlander R.T."/>
            <person name="Kuipers O.P."/>
        </authorList>
    </citation>
    <scope>NUCLEOTIDE SEQUENCE [LARGE SCALE GENOMIC DNA]</scope>
    <source>
        <strain evidence="1 2">B4102</strain>
    </source>
</reference>
<protein>
    <recommendedName>
        <fullName evidence="3">YubB ferredoxin-like domain-containing protein</fullName>
    </recommendedName>
</protein>
<name>A0A150KTL4_9BACI</name>
<dbReference type="EMBL" id="LQYN01000069">
    <property type="protein sequence ID" value="KYD03467.1"/>
    <property type="molecule type" value="Genomic_DNA"/>
</dbReference>
<sequence length="158" mass="18384">MPNWCEGTMKVRGTKDNLVKFLKNGFAPVSWLGSEKEMQVSEDDYSVSIKCDDKLHGFHVRGTHRNFVETNCIEFEFWDEDKETHVMLLENYKAAWGIEAESLSNLSKEYDLDFKIYAFERGMEFNQDIEIVKGEIVKDDEIQFDDYEWECISPGVGG</sequence>
<proteinExistence type="predicted"/>
<evidence type="ECO:0000313" key="2">
    <source>
        <dbReference type="Proteomes" id="UP000075666"/>
    </source>
</evidence>
<dbReference type="OrthoDB" id="2890959at2"/>
<evidence type="ECO:0008006" key="3">
    <source>
        <dbReference type="Google" id="ProtNLM"/>
    </source>
</evidence>
<evidence type="ECO:0000313" key="1">
    <source>
        <dbReference type="EMBL" id="KYD03467.1"/>
    </source>
</evidence>
<dbReference type="Proteomes" id="UP000075666">
    <property type="component" value="Unassembled WGS sequence"/>
</dbReference>
<keyword evidence="2" id="KW-1185">Reference proteome</keyword>
<comment type="caution">
    <text evidence="1">The sequence shown here is derived from an EMBL/GenBank/DDBJ whole genome shotgun (WGS) entry which is preliminary data.</text>
</comment>
<organism evidence="1 2">
    <name type="scientific">Heyndrickxia sporothermodurans</name>
    <dbReference type="NCBI Taxonomy" id="46224"/>
    <lineage>
        <taxon>Bacteria</taxon>
        <taxon>Bacillati</taxon>
        <taxon>Bacillota</taxon>
        <taxon>Bacilli</taxon>
        <taxon>Bacillales</taxon>
        <taxon>Bacillaceae</taxon>
        <taxon>Heyndrickxia</taxon>
    </lineage>
</organism>
<dbReference type="STRING" id="46224.B4102_3385"/>
<dbReference type="PATRIC" id="fig|46224.3.peg.3524"/>
<dbReference type="RefSeq" id="WP_066232447.1">
    <property type="nucleotide sequence ID" value="NZ_LQYN01000069.1"/>
</dbReference>
<accession>A0A150KTL4</accession>